<feature type="transmembrane region" description="Helical" evidence="1">
    <location>
        <begin position="26"/>
        <end position="44"/>
    </location>
</feature>
<evidence type="ECO:0000256" key="1">
    <source>
        <dbReference type="SAM" id="Phobius"/>
    </source>
</evidence>
<protein>
    <submittedName>
        <fullName evidence="2">Uncharacterized protein</fullName>
    </submittedName>
</protein>
<dbReference type="EMBL" id="KB445551">
    <property type="protein sequence ID" value="EMC99913.1"/>
    <property type="molecule type" value="Genomic_DNA"/>
</dbReference>
<dbReference type="RefSeq" id="XP_007673387.1">
    <property type="nucleotide sequence ID" value="XM_007675197.1"/>
</dbReference>
<organism evidence="2 3">
    <name type="scientific">Baudoinia panamericana (strain UAMH 10762)</name>
    <name type="common">Angels' share fungus</name>
    <name type="synonym">Baudoinia compniacensis (strain UAMH 10762)</name>
    <dbReference type="NCBI Taxonomy" id="717646"/>
    <lineage>
        <taxon>Eukaryota</taxon>
        <taxon>Fungi</taxon>
        <taxon>Dikarya</taxon>
        <taxon>Ascomycota</taxon>
        <taxon>Pezizomycotina</taxon>
        <taxon>Dothideomycetes</taxon>
        <taxon>Dothideomycetidae</taxon>
        <taxon>Mycosphaerellales</taxon>
        <taxon>Teratosphaeriaceae</taxon>
        <taxon>Baudoinia</taxon>
    </lineage>
</organism>
<dbReference type="AlphaFoldDB" id="M2N734"/>
<evidence type="ECO:0000313" key="2">
    <source>
        <dbReference type="EMBL" id="EMC99913.1"/>
    </source>
</evidence>
<dbReference type="GeneID" id="19112701"/>
<keyword evidence="1" id="KW-1133">Transmembrane helix</keyword>
<keyword evidence="1" id="KW-0472">Membrane</keyword>
<gene>
    <name evidence="2" type="ORF">BAUCODRAFT_354479</name>
</gene>
<dbReference type="HOGENOM" id="CLU_2687424_0_0_1"/>
<sequence length="74" mass="8125">MTGRVVMALVSGSVNCAEDRKLTSGAILVGSSPTLINTYIFCFLGRRMRDKRLYVNAVVRFLYGNAARVTSKAH</sequence>
<evidence type="ECO:0000313" key="3">
    <source>
        <dbReference type="Proteomes" id="UP000011761"/>
    </source>
</evidence>
<name>M2N734_BAUPA</name>
<dbReference type="KEGG" id="bcom:BAUCODRAFT_354479"/>
<accession>M2N734</accession>
<dbReference type="Proteomes" id="UP000011761">
    <property type="component" value="Unassembled WGS sequence"/>
</dbReference>
<proteinExistence type="predicted"/>
<keyword evidence="1" id="KW-0812">Transmembrane</keyword>
<reference evidence="2 3" key="1">
    <citation type="journal article" date="2012" name="PLoS Pathog.">
        <title>Diverse lifestyles and strategies of plant pathogenesis encoded in the genomes of eighteen Dothideomycetes fungi.</title>
        <authorList>
            <person name="Ohm R.A."/>
            <person name="Feau N."/>
            <person name="Henrissat B."/>
            <person name="Schoch C.L."/>
            <person name="Horwitz B.A."/>
            <person name="Barry K.W."/>
            <person name="Condon B.J."/>
            <person name="Copeland A.C."/>
            <person name="Dhillon B."/>
            <person name="Glaser F."/>
            <person name="Hesse C.N."/>
            <person name="Kosti I."/>
            <person name="LaButti K."/>
            <person name="Lindquist E.A."/>
            <person name="Lucas S."/>
            <person name="Salamov A.A."/>
            <person name="Bradshaw R.E."/>
            <person name="Ciuffetti L."/>
            <person name="Hamelin R.C."/>
            <person name="Kema G.H.J."/>
            <person name="Lawrence C."/>
            <person name="Scott J.A."/>
            <person name="Spatafora J.W."/>
            <person name="Turgeon B.G."/>
            <person name="de Wit P.J.G.M."/>
            <person name="Zhong S."/>
            <person name="Goodwin S.B."/>
            <person name="Grigoriev I.V."/>
        </authorList>
    </citation>
    <scope>NUCLEOTIDE SEQUENCE [LARGE SCALE GENOMIC DNA]</scope>
    <source>
        <strain evidence="2 3">UAMH 10762</strain>
    </source>
</reference>
<keyword evidence="3" id="KW-1185">Reference proteome</keyword>